<dbReference type="AlphaFoldDB" id="A0A4Q2MFC5"/>
<dbReference type="Pfam" id="PF01381">
    <property type="entry name" value="HTH_3"/>
    <property type="match status" value="1"/>
</dbReference>
<evidence type="ECO:0000313" key="3">
    <source>
        <dbReference type="EMBL" id="RXZ87860.1"/>
    </source>
</evidence>
<protein>
    <submittedName>
        <fullName evidence="3">XRE family transcriptional regulator</fullName>
    </submittedName>
</protein>
<dbReference type="Pfam" id="PF07883">
    <property type="entry name" value="Cupin_2"/>
    <property type="match status" value="1"/>
</dbReference>
<dbReference type="SMART" id="SM00530">
    <property type="entry name" value="HTH_XRE"/>
    <property type="match status" value="1"/>
</dbReference>
<dbReference type="GO" id="GO:0005829">
    <property type="term" value="C:cytosol"/>
    <property type="evidence" value="ECO:0007669"/>
    <property type="project" value="TreeGrafter"/>
</dbReference>
<name>A0A4Q2MFC5_9MICO</name>
<gene>
    <name evidence="3" type="ORF">ESP50_01265</name>
</gene>
<dbReference type="GO" id="GO:0003677">
    <property type="term" value="F:DNA binding"/>
    <property type="evidence" value="ECO:0007669"/>
    <property type="project" value="UniProtKB-KW"/>
</dbReference>
<evidence type="ECO:0000259" key="2">
    <source>
        <dbReference type="PROSITE" id="PS50943"/>
    </source>
</evidence>
<dbReference type="PANTHER" id="PTHR46797:SF1">
    <property type="entry name" value="METHYLPHOSPHONATE SYNTHASE"/>
    <property type="match status" value="1"/>
</dbReference>
<dbReference type="SUPFAM" id="SSF47413">
    <property type="entry name" value="lambda repressor-like DNA-binding domains"/>
    <property type="match status" value="1"/>
</dbReference>
<dbReference type="PROSITE" id="PS50943">
    <property type="entry name" value="HTH_CROC1"/>
    <property type="match status" value="1"/>
</dbReference>
<keyword evidence="1" id="KW-0238">DNA-binding</keyword>
<comment type="caution">
    <text evidence="3">The sequence shown here is derived from an EMBL/GenBank/DDBJ whole genome shotgun (WGS) entry which is preliminary data.</text>
</comment>
<dbReference type="InterPro" id="IPR013096">
    <property type="entry name" value="Cupin_2"/>
</dbReference>
<dbReference type="SUPFAM" id="SSF51182">
    <property type="entry name" value="RmlC-like cupins"/>
    <property type="match status" value="1"/>
</dbReference>
<dbReference type="InterPro" id="IPR010982">
    <property type="entry name" value="Lambda_DNA-bd_dom_sf"/>
</dbReference>
<dbReference type="PANTHER" id="PTHR46797">
    <property type="entry name" value="HTH-TYPE TRANSCRIPTIONAL REGULATOR"/>
    <property type="match status" value="1"/>
</dbReference>
<dbReference type="Proteomes" id="UP000292686">
    <property type="component" value="Unassembled WGS sequence"/>
</dbReference>
<dbReference type="EMBL" id="SDPM01000001">
    <property type="protein sequence ID" value="RXZ87860.1"/>
    <property type="molecule type" value="Genomic_DNA"/>
</dbReference>
<evidence type="ECO:0000313" key="4">
    <source>
        <dbReference type="Proteomes" id="UP000292686"/>
    </source>
</evidence>
<dbReference type="Gene3D" id="1.10.260.40">
    <property type="entry name" value="lambda repressor-like DNA-binding domains"/>
    <property type="match status" value="1"/>
</dbReference>
<dbReference type="InterPro" id="IPR050807">
    <property type="entry name" value="TransReg_Diox_bact_type"/>
</dbReference>
<dbReference type="InterPro" id="IPR011051">
    <property type="entry name" value="RmlC_Cupin_sf"/>
</dbReference>
<dbReference type="InterPro" id="IPR001387">
    <property type="entry name" value="Cro/C1-type_HTH"/>
</dbReference>
<accession>A0A4Q2MFC5</accession>
<dbReference type="OrthoDB" id="513181at2"/>
<dbReference type="CDD" id="cd00093">
    <property type="entry name" value="HTH_XRE"/>
    <property type="match status" value="1"/>
</dbReference>
<sequence>MPIWQDGVMTPSPAAQLGARLRALRLSRDVTQAQLSAAIGISESTLSRLESGGRKATLDMLLALAGYYEVSLDELVHAPATADPRVIQRPFTQSGSTIVPLGKPHGGLQAFKQIITRSDASTWTQKTHEGFDWIYVLSGRLRLLLGEHDLVLSPGEAAEFDTRVPHAFGSADGEPVEVLSLFGTHGERMHVRASTTPPTGANAPS</sequence>
<proteinExistence type="predicted"/>
<organism evidence="3 4">
    <name type="scientific">Agromyces atrinae</name>
    <dbReference type="NCBI Taxonomy" id="592376"/>
    <lineage>
        <taxon>Bacteria</taxon>
        <taxon>Bacillati</taxon>
        <taxon>Actinomycetota</taxon>
        <taxon>Actinomycetes</taxon>
        <taxon>Micrococcales</taxon>
        <taxon>Microbacteriaceae</taxon>
        <taxon>Agromyces</taxon>
    </lineage>
</organism>
<reference evidence="3 4" key="1">
    <citation type="submission" date="2019-01" db="EMBL/GenBank/DDBJ databases">
        <title>Agromyces.</title>
        <authorList>
            <person name="Li J."/>
        </authorList>
    </citation>
    <scope>NUCLEOTIDE SEQUENCE [LARGE SCALE GENOMIC DNA]</scope>
    <source>
        <strain evidence="3 4">DSM 23870</strain>
    </source>
</reference>
<dbReference type="InterPro" id="IPR014710">
    <property type="entry name" value="RmlC-like_jellyroll"/>
</dbReference>
<evidence type="ECO:0000256" key="1">
    <source>
        <dbReference type="ARBA" id="ARBA00023125"/>
    </source>
</evidence>
<feature type="domain" description="HTH cro/C1-type" evidence="2">
    <location>
        <begin position="21"/>
        <end position="75"/>
    </location>
</feature>
<keyword evidence="4" id="KW-1185">Reference proteome</keyword>
<dbReference type="GO" id="GO:0003700">
    <property type="term" value="F:DNA-binding transcription factor activity"/>
    <property type="evidence" value="ECO:0007669"/>
    <property type="project" value="TreeGrafter"/>
</dbReference>
<dbReference type="Gene3D" id="2.60.120.10">
    <property type="entry name" value="Jelly Rolls"/>
    <property type="match status" value="1"/>
</dbReference>